<name>A0A7V4A1I5_9DEIN</name>
<keyword evidence="1" id="KW-0472">Membrane</keyword>
<feature type="transmembrane region" description="Helical" evidence="1">
    <location>
        <begin position="12"/>
        <end position="31"/>
    </location>
</feature>
<feature type="transmembrane region" description="Helical" evidence="1">
    <location>
        <begin position="37"/>
        <end position="56"/>
    </location>
</feature>
<comment type="caution">
    <text evidence="2">The sequence shown here is derived from an EMBL/GenBank/DDBJ whole genome shotgun (WGS) entry which is preliminary data.</text>
</comment>
<keyword evidence="1" id="KW-0812">Transmembrane</keyword>
<reference evidence="2" key="1">
    <citation type="journal article" date="2020" name="mSystems">
        <title>Genome- and Community-Level Interaction Insights into Carbon Utilization and Element Cycling Functions of Hydrothermarchaeota in Hydrothermal Sediment.</title>
        <authorList>
            <person name="Zhou Z."/>
            <person name="Liu Y."/>
            <person name="Xu W."/>
            <person name="Pan J."/>
            <person name="Luo Z.H."/>
            <person name="Li M."/>
        </authorList>
    </citation>
    <scope>NUCLEOTIDE SEQUENCE [LARGE SCALE GENOMIC DNA]</scope>
    <source>
        <strain evidence="2">SpSt-679</strain>
    </source>
</reference>
<evidence type="ECO:0000256" key="1">
    <source>
        <dbReference type="SAM" id="Phobius"/>
    </source>
</evidence>
<proteinExistence type="predicted"/>
<evidence type="ECO:0008006" key="3">
    <source>
        <dbReference type="Google" id="ProtNLM"/>
    </source>
</evidence>
<keyword evidence="1" id="KW-1133">Transmembrane helix</keyword>
<dbReference type="EMBL" id="DTCX01000315">
    <property type="protein sequence ID" value="HGL50061.1"/>
    <property type="molecule type" value="Genomic_DNA"/>
</dbReference>
<dbReference type="AlphaFoldDB" id="A0A7V4A1I5"/>
<sequence length="59" mass="6805">MFRVRNPQNALRTIALVRYSLAALFLLLALLREEKLLFLGLALLAFLMARTGYCPLIRR</sequence>
<organism evidence="2">
    <name type="scientific">Thermus tengchongensis</name>
    <dbReference type="NCBI Taxonomy" id="1214928"/>
    <lineage>
        <taxon>Bacteria</taxon>
        <taxon>Thermotogati</taxon>
        <taxon>Deinococcota</taxon>
        <taxon>Deinococci</taxon>
        <taxon>Thermales</taxon>
        <taxon>Thermaceae</taxon>
        <taxon>Thermus</taxon>
    </lineage>
</organism>
<evidence type="ECO:0000313" key="2">
    <source>
        <dbReference type="EMBL" id="HGL50061.1"/>
    </source>
</evidence>
<accession>A0A7V4A1I5</accession>
<protein>
    <recommendedName>
        <fullName evidence="3">DUF2892 domain-containing protein</fullName>
    </recommendedName>
</protein>
<gene>
    <name evidence="2" type="ORF">ENU54_05630</name>
</gene>